<dbReference type="AlphaFoldDB" id="A0A9P6E6P5"/>
<sequence length="72" mass="7876">MGLEFSIPGLKLVGSASGRRLDIVRSVVLAARFGPNLVALCLAFCTLCRSRWITISCGFLKLEAFLGNSRRF</sequence>
<evidence type="ECO:0000313" key="2">
    <source>
        <dbReference type="Proteomes" id="UP000807306"/>
    </source>
</evidence>
<organism evidence="1 2">
    <name type="scientific">Crepidotus variabilis</name>
    <dbReference type="NCBI Taxonomy" id="179855"/>
    <lineage>
        <taxon>Eukaryota</taxon>
        <taxon>Fungi</taxon>
        <taxon>Dikarya</taxon>
        <taxon>Basidiomycota</taxon>
        <taxon>Agaricomycotina</taxon>
        <taxon>Agaricomycetes</taxon>
        <taxon>Agaricomycetidae</taxon>
        <taxon>Agaricales</taxon>
        <taxon>Agaricineae</taxon>
        <taxon>Crepidotaceae</taxon>
        <taxon>Crepidotus</taxon>
    </lineage>
</organism>
<reference evidence="1" key="1">
    <citation type="submission" date="2020-11" db="EMBL/GenBank/DDBJ databases">
        <authorList>
            <consortium name="DOE Joint Genome Institute"/>
            <person name="Ahrendt S."/>
            <person name="Riley R."/>
            <person name="Andreopoulos W."/>
            <person name="Labutti K."/>
            <person name="Pangilinan J."/>
            <person name="Ruiz-Duenas F.J."/>
            <person name="Barrasa J.M."/>
            <person name="Sanchez-Garcia M."/>
            <person name="Camarero S."/>
            <person name="Miyauchi S."/>
            <person name="Serrano A."/>
            <person name="Linde D."/>
            <person name="Babiker R."/>
            <person name="Drula E."/>
            <person name="Ayuso-Fernandez I."/>
            <person name="Pacheco R."/>
            <person name="Padilla G."/>
            <person name="Ferreira P."/>
            <person name="Barriuso J."/>
            <person name="Kellner H."/>
            <person name="Castanera R."/>
            <person name="Alfaro M."/>
            <person name="Ramirez L."/>
            <person name="Pisabarro A.G."/>
            <person name="Kuo A."/>
            <person name="Tritt A."/>
            <person name="Lipzen A."/>
            <person name="He G."/>
            <person name="Yan M."/>
            <person name="Ng V."/>
            <person name="Cullen D."/>
            <person name="Martin F."/>
            <person name="Rosso M.-N."/>
            <person name="Henrissat B."/>
            <person name="Hibbett D."/>
            <person name="Martinez A.T."/>
            <person name="Grigoriev I.V."/>
        </authorList>
    </citation>
    <scope>NUCLEOTIDE SEQUENCE</scope>
    <source>
        <strain evidence="1">CBS 506.95</strain>
    </source>
</reference>
<comment type="caution">
    <text evidence="1">The sequence shown here is derived from an EMBL/GenBank/DDBJ whole genome shotgun (WGS) entry which is preliminary data.</text>
</comment>
<proteinExistence type="predicted"/>
<dbReference type="EMBL" id="MU157915">
    <property type="protein sequence ID" value="KAF9523514.1"/>
    <property type="molecule type" value="Genomic_DNA"/>
</dbReference>
<name>A0A9P6E6P5_9AGAR</name>
<keyword evidence="2" id="KW-1185">Reference proteome</keyword>
<protein>
    <submittedName>
        <fullName evidence="1">Uncharacterized protein</fullName>
    </submittedName>
</protein>
<gene>
    <name evidence="1" type="ORF">CPB83DRAFT_862650</name>
</gene>
<evidence type="ECO:0000313" key="1">
    <source>
        <dbReference type="EMBL" id="KAF9523514.1"/>
    </source>
</evidence>
<dbReference type="Proteomes" id="UP000807306">
    <property type="component" value="Unassembled WGS sequence"/>
</dbReference>
<accession>A0A9P6E6P5</accession>